<dbReference type="STRING" id="477680.SAMN05421788_1011274"/>
<evidence type="ECO:0000313" key="3">
    <source>
        <dbReference type="Proteomes" id="UP000186917"/>
    </source>
</evidence>
<feature type="chain" id="PRO_5012456025" description="DUF2911 domain-containing protein" evidence="1">
    <location>
        <begin position="21"/>
        <end position="186"/>
    </location>
</feature>
<sequence>MSMRFFMACLLAAMSVYAQAQQKPTDVDKSPMDVNYWPQNYPILKMNGKAADQPVARVLYSRPQCNGRRIFGELVHYNEIWRMGANEATEVEFFRPVKIYGKTVPKGRYTLYAICNETKWTVAINTEKDYWGLLQNPKKDILRADVPVQKLNDVIEYLTIYFEDVKGGSNLIVMWDNQKISLPITL</sequence>
<dbReference type="InterPro" id="IPR021314">
    <property type="entry name" value="DUF2911"/>
</dbReference>
<keyword evidence="1" id="KW-0732">Signal</keyword>
<dbReference type="Pfam" id="PF11138">
    <property type="entry name" value="DUF2911"/>
    <property type="match status" value="1"/>
</dbReference>
<reference evidence="3" key="1">
    <citation type="submission" date="2017-01" db="EMBL/GenBank/DDBJ databases">
        <authorList>
            <person name="Varghese N."/>
            <person name="Submissions S."/>
        </authorList>
    </citation>
    <scope>NUCLEOTIDE SEQUENCE [LARGE SCALE GENOMIC DNA]</scope>
    <source>
        <strain evidence="3">DSM 21054</strain>
    </source>
</reference>
<evidence type="ECO:0000313" key="2">
    <source>
        <dbReference type="EMBL" id="SIS79769.1"/>
    </source>
</evidence>
<keyword evidence="3" id="KW-1185">Reference proteome</keyword>
<dbReference type="Proteomes" id="UP000186917">
    <property type="component" value="Unassembled WGS sequence"/>
</dbReference>
<accession>A0A1N7M168</accession>
<evidence type="ECO:0008006" key="4">
    <source>
        <dbReference type="Google" id="ProtNLM"/>
    </source>
</evidence>
<evidence type="ECO:0000256" key="1">
    <source>
        <dbReference type="SAM" id="SignalP"/>
    </source>
</evidence>
<organism evidence="2 3">
    <name type="scientific">Filimonas lacunae</name>
    <dbReference type="NCBI Taxonomy" id="477680"/>
    <lineage>
        <taxon>Bacteria</taxon>
        <taxon>Pseudomonadati</taxon>
        <taxon>Bacteroidota</taxon>
        <taxon>Chitinophagia</taxon>
        <taxon>Chitinophagales</taxon>
        <taxon>Chitinophagaceae</taxon>
        <taxon>Filimonas</taxon>
    </lineage>
</organism>
<protein>
    <recommendedName>
        <fullName evidence="4">DUF2911 domain-containing protein</fullName>
    </recommendedName>
</protein>
<gene>
    <name evidence="2" type="ORF">SAMN05421788_1011274</name>
</gene>
<dbReference type="AlphaFoldDB" id="A0A1N7M168"/>
<dbReference type="EMBL" id="FTOR01000001">
    <property type="protein sequence ID" value="SIS79769.1"/>
    <property type="molecule type" value="Genomic_DNA"/>
</dbReference>
<dbReference type="RefSeq" id="WP_076376719.1">
    <property type="nucleotide sequence ID" value="NZ_FTOR01000001.1"/>
</dbReference>
<feature type="signal peptide" evidence="1">
    <location>
        <begin position="1"/>
        <end position="20"/>
    </location>
</feature>
<name>A0A1N7M168_9BACT</name>
<proteinExistence type="predicted"/>